<proteinExistence type="predicted"/>
<dbReference type="RefSeq" id="WP_280053388.1">
    <property type="nucleotide sequence ID" value="NZ_JAOBYN010000005.1"/>
</dbReference>
<name>A0AA42SS34_AQUAC</name>
<feature type="signal peptide" evidence="1">
    <location>
        <begin position="1"/>
        <end position="19"/>
    </location>
</feature>
<evidence type="ECO:0000256" key="1">
    <source>
        <dbReference type="SAM" id="SignalP"/>
    </source>
</evidence>
<comment type="caution">
    <text evidence="2">The sequence shown here is derived from an EMBL/GenBank/DDBJ whole genome shotgun (WGS) entry which is preliminary data.</text>
</comment>
<dbReference type="EMBL" id="JAOBYN010000005">
    <property type="protein sequence ID" value="MDH1054434.1"/>
    <property type="molecule type" value="Genomic_DNA"/>
</dbReference>
<accession>A0AA42SS34</accession>
<dbReference type="Proteomes" id="UP001158730">
    <property type="component" value="Unassembled WGS sequence"/>
</dbReference>
<sequence>MKKTAIALFAIVFPITASAVDIVKSFGSWVVIKSENNQDLIAVTANDSGNFIGFRCFSSSKTCVHVLSANTSCEENAKYPILINSDYTSMSMDAICGINGANHELYLTKYDEIHETLKKGNNIGFAIPMESGQFKVVRFNLNGSDKAMDYVEKKTAEVKSGETYL</sequence>
<protein>
    <submittedName>
        <fullName evidence="2">Uncharacterized protein</fullName>
    </submittedName>
</protein>
<evidence type="ECO:0000313" key="2">
    <source>
        <dbReference type="EMBL" id="MDH1054434.1"/>
    </source>
</evidence>
<reference evidence="2" key="1">
    <citation type="submission" date="2022-09" db="EMBL/GenBank/DDBJ databases">
        <title>Intensive care unit water sources are persistently colonized with multi-drug resistant bacteria and are the site of extensive horizontal gene transfer of antibiotic resistance genes.</title>
        <authorList>
            <person name="Diorio-Toth L."/>
        </authorList>
    </citation>
    <scope>NUCLEOTIDE SEQUENCE</scope>
    <source>
        <strain evidence="2">GD03990</strain>
    </source>
</reference>
<gene>
    <name evidence="2" type="ORF">N5C05_06625</name>
</gene>
<dbReference type="AlphaFoldDB" id="A0AA42SS34"/>
<keyword evidence="1" id="KW-0732">Signal</keyword>
<organism evidence="2 3">
    <name type="scientific">Aquipseudomonas alcaligenes</name>
    <name type="common">Pseudomonas alcaligenes</name>
    <dbReference type="NCBI Taxonomy" id="43263"/>
    <lineage>
        <taxon>Bacteria</taxon>
        <taxon>Pseudomonadati</taxon>
        <taxon>Pseudomonadota</taxon>
        <taxon>Gammaproteobacteria</taxon>
        <taxon>Pseudomonadales</taxon>
        <taxon>Pseudomonadaceae</taxon>
        <taxon>Aquipseudomonas</taxon>
    </lineage>
</organism>
<feature type="chain" id="PRO_5041230788" evidence="1">
    <location>
        <begin position="20"/>
        <end position="165"/>
    </location>
</feature>
<evidence type="ECO:0000313" key="3">
    <source>
        <dbReference type="Proteomes" id="UP001158730"/>
    </source>
</evidence>